<evidence type="ECO:0000313" key="2">
    <source>
        <dbReference type="EnsemblPlants" id="cds.evm.model.10.715"/>
    </source>
</evidence>
<dbReference type="EMBL" id="UZAU01000810">
    <property type="status" value="NOT_ANNOTATED_CDS"/>
    <property type="molecule type" value="Genomic_DNA"/>
</dbReference>
<evidence type="ECO:0000313" key="3">
    <source>
        <dbReference type="Proteomes" id="UP000596661"/>
    </source>
</evidence>
<keyword evidence="3" id="KW-1185">Reference proteome</keyword>
<protein>
    <submittedName>
        <fullName evidence="2">Uncharacterized protein</fullName>
    </submittedName>
</protein>
<dbReference type="AlphaFoldDB" id="A0A803QQ30"/>
<organism evidence="2 3">
    <name type="scientific">Cannabis sativa</name>
    <name type="common">Hemp</name>
    <name type="synonym">Marijuana</name>
    <dbReference type="NCBI Taxonomy" id="3483"/>
    <lineage>
        <taxon>Eukaryota</taxon>
        <taxon>Viridiplantae</taxon>
        <taxon>Streptophyta</taxon>
        <taxon>Embryophyta</taxon>
        <taxon>Tracheophyta</taxon>
        <taxon>Spermatophyta</taxon>
        <taxon>Magnoliopsida</taxon>
        <taxon>eudicotyledons</taxon>
        <taxon>Gunneridae</taxon>
        <taxon>Pentapetalae</taxon>
        <taxon>rosids</taxon>
        <taxon>fabids</taxon>
        <taxon>Rosales</taxon>
        <taxon>Cannabaceae</taxon>
        <taxon>Cannabis</taxon>
    </lineage>
</organism>
<reference evidence="2" key="1">
    <citation type="submission" date="2021-03" db="UniProtKB">
        <authorList>
            <consortium name="EnsemblPlants"/>
        </authorList>
    </citation>
    <scope>IDENTIFICATION</scope>
</reference>
<name>A0A803QQ30_CANSA</name>
<keyword evidence="1" id="KW-1133">Transmembrane helix</keyword>
<feature type="transmembrane region" description="Helical" evidence="1">
    <location>
        <begin position="171"/>
        <end position="190"/>
    </location>
</feature>
<proteinExistence type="predicted"/>
<accession>A0A803QQ30</accession>
<dbReference type="Gramene" id="evm.model.10.715">
    <property type="protein sequence ID" value="cds.evm.model.10.715"/>
    <property type="gene ID" value="evm.TU.10.715"/>
</dbReference>
<evidence type="ECO:0000256" key="1">
    <source>
        <dbReference type="SAM" id="Phobius"/>
    </source>
</evidence>
<dbReference type="EnsemblPlants" id="evm.model.10.715">
    <property type="protein sequence ID" value="cds.evm.model.10.715"/>
    <property type="gene ID" value="evm.TU.10.715"/>
</dbReference>
<sequence>MYNSPPKEISLEPPDLIVINDPQDFFQVSVATYASLPSRYSSRSTPYLAQGEPSFAHTLFPQSSQDISNTMSDYEKDNWKWLQGCTDVDAFLSVQCHSSCVEKLSAKFLIVEKKKELVENKVTFLCEVKNWSESALAEALKVGHASSLSVFFTHYHSHVHPKFYGNVQRSVVAFSCLFCFPFIMVNPSVVRNSMAR</sequence>
<keyword evidence="1" id="KW-0812">Transmembrane</keyword>
<dbReference type="Proteomes" id="UP000596661">
    <property type="component" value="Unassembled WGS sequence"/>
</dbReference>
<keyword evidence="1" id="KW-0472">Membrane</keyword>